<dbReference type="EMBL" id="JAFREP010000032">
    <property type="protein sequence ID" value="MBO1322186.1"/>
    <property type="molecule type" value="Genomic_DNA"/>
</dbReference>
<dbReference type="Gene3D" id="2.40.10.220">
    <property type="entry name" value="predicted glycosyltransferase like domains"/>
    <property type="match status" value="1"/>
</dbReference>
<evidence type="ECO:0000313" key="2">
    <source>
        <dbReference type="EMBL" id="MBO1322186.1"/>
    </source>
</evidence>
<dbReference type="InterPro" id="IPR009875">
    <property type="entry name" value="PilZ_domain"/>
</dbReference>
<dbReference type="Pfam" id="PF07238">
    <property type="entry name" value="PilZ"/>
    <property type="match status" value="1"/>
</dbReference>
<gene>
    <name evidence="2" type="ORF">J3U88_27175</name>
</gene>
<evidence type="ECO:0000313" key="3">
    <source>
        <dbReference type="Proteomes" id="UP000664417"/>
    </source>
</evidence>
<dbReference type="AlphaFoldDB" id="A0A8J7QB07"/>
<dbReference type="SUPFAM" id="SSF141371">
    <property type="entry name" value="PilZ domain-like"/>
    <property type="match status" value="1"/>
</dbReference>
<accession>A0A8J7QB07</accession>
<organism evidence="2 3">
    <name type="scientific">Acanthopleuribacter pedis</name>
    <dbReference type="NCBI Taxonomy" id="442870"/>
    <lineage>
        <taxon>Bacteria</taxon>
        <taxon>Pseudomonadati</taxon>
        <taxon>Acidobacteriota</taxon>
        <taxon>Holophagae</taxon>
        <taxon>Acanthopleuribacterales</taxon>
        <taxon>Acanthopleuribacteraceae</taxon>
        <taxon>Acanthopleuribacter</taxon>
    </lineage>
</organism>
<reference evidence="2" key="1">
    <citation type="submission" date="2021-03" db="EMBL/GenBank/DDBJ databases">
        <authorList>
            <person name="Wang G."/>
        </authorList>
    </citation>
    <scope>NUCLEOTIDE SEQUENCE</scope>
    <source>
        <strain evidence="2">KCTC 12899</strain>
    </source>
</reference>
<dbReference type="Proteomes" id="UP000664417">
    <property type="component" value="Unassembled WGS sequence"/>
</dbReference>
<comment type="caution">
    <text evidence="2">The sequence shown here is derived from an EMBL/GenBank/DDBJ whole genome shotgun (WGS) entry which is preliminary data.</text>
</comment>
<feature type="domain" description="PilZ" evidence="1">
    <location>
        <begin position="4"/>
        <end position="110"/>
    </location>
</feature>
<evidence type="ECO:0000259" key="1">
    <source>
        <dbReference type="Pfam" id="PF07238"/>
    </source>
</evidence>
<keyword evidence="3" id="KW-1185">Reference proteome</keyword>
<sequence length="120" mass="13363">MHHEKRKFRRLPTRGFMDCTVEFSLDEHRFKDIPVLSISAGGAYLAVDAQQPLFEKGSRLCGIRFNVPELNTMFLDGLIIHKMSLGEIGGCGVEFAGTTDLDRLAIDTFVATKLAEFGLD</sequence>
<proteinExistence type="predicted"/>
<name>A0A8J7QB07_9BACT</name>
<protein>
    <submittedName>
        <fullName evidence="2">PilZ domain-containing protein</fullName>
    </submittedName>
</protein>
<dbReference type="RefSeq" id="WP_207862159.1">
    <property type="nucleotide sequence ID" value="NZ_JAFREP010000032.1"/>
</dbReference>
<dbReference type="GO" id="GO:0035438">
    <property type="term" value="F:cyclic-di-GMP binding"/>
    <property type="evidence" value="ECO:0007669"/>
    <property type="project" value="InterPro"/>
</dbReference>